<dbReference type="PaxDb" id="3880-AES79158"/>
<keyword evidence="3" id="KW-1185">Reference proteome</keyword>
<evidence type="ECO:0000313" key="1">
    <source>
        <dbReference type="EMBL" id="KEH22819.1"/>
    </source>
</evidence>
<sequence>MDGDSRGLERHHKKEEFCSKSQAKKQAITCEKLHYCTPRFWAWAGTFSSQT</sequence>
<reference evidence="2" key="3">
    <citation type="submission" date="2015-04" db="UniProtKB">
        <authorList>
            <consortium name="EnsemblPlants"/>
        </authorList>
    </citation>
    <scope>IDENTIFICATION</scope>
    <source>
        <strain evidence="2">cv. Jemalong A17</strain>
    </source>
</reference>
<dbReference type="EMBL" id="CM001223">
    <property type="protein sequence ID" value="KEH22819.1"/>
    <property type="molecule type" value="Genomic_DNA"/>
</dbReference>
<organism evidence="1 3">
    <name type="scientific">Medicago truncatula</name>
    <name type="common">Barrel medic</name>
    <name type="synonym">Medicago tribuloides</name>
    <dbReference type="NCBI Taxonomy" id="3880"/>
    <lineage>
        <taxon>Eukaryota</taxon>
        <taxon>Viridiplantae</taxon>
        <taxon>Streptophyta</taxon>
        <taxon>Embryophyta</taxon>
        <taxon>Tracheophyta</taxon>
        <taxon>Spermatophyta</taxon>
        <taxon>Magnoliopsida</taxon>
        <taxon>eudicotyledons</taxon>
        <taxon>Gunneridae</taxon>
        <taxon>Pentapetalae</taxon>
        <taxon>rosids</taxon>
        <taxon>fabids</taxon>
        <taxon>Fabales</taxon>
        <taxon>Fabaceae</taxon>
        <taxon>Papilionoideae</taxon>
        <taxon>50 kb inversion clade</taxon>
        <taxon>NPAAA clade</taxon>
        <taxon>Hologalegina</taxon>
        <taxon>IRL clade</taxon>
        <taxon>Trifolieae</taxon>
        <taxon>Medicago</taxon>
    </lineage>
</organism>
<dbReference type="Proteomes" id="UP000002051">
    <property type="component" value="Unassembled WGS sequence"/>
</dbReference>
<proteinExistence type="predicted"/>
<gene>
    <name evidence="1" type="ordered locus">MTR_7g058875</name>
</gene>
<evidence type="ECO:0000313" key="2">
    <source>
        <dbReference type="EnsemblPlants" id="KEH22819"/>
    </source>
</evidence>
<evidence type="ECO:0000313" key="3">
    <source>
        <dbReference type="Proteomes" id="UP000002051"/>
    </source>
</evidence>
<name>A0A072TZ94_MEDTR</name>
<accession>A0A072TZ94</accession>
<reference evidence="1 3" key="1">
    <citation type="journal article" date="2011" name="Nature">
        <title>The Medicago genome provides insight into the evolution of rhizobial symbioses.</title>
        <authorList>
            <person name="Young N.D."/>
            <person name="Debelle F."/>
            <person name="Oldroyd G.E."/>
            <person name="Geurts R."/>
            <person name="Cannon S.B."/>
            <person name="Udvardi M.K."/>
            <person name="Benedito V.A."/>
            <person name="Mayer K.F."/>
            <person name="Gouzy J."/>
            <person name="Schoof H."/>
            <person name="Van de Peer Y."/>
            <person name="Proost S."/>
            <person name="Cook D.R."/>
            <person name="Meyers B.C."/>
            <person name="Spannagl M."/>
            <person name="Cheung F."/>
            <person name="De Mita S."/>
            <person name="Krishnakumar V."/>
            <person name="Gundlach H."/>
            <person name="Zhou S."/>
            <person name="Mudge J."/>
            <person name="Bharti A.K."/>
            <person name="Murray J.D."/>
            <person name="Naoumkina M.A."/>
            <person name="Rosen B."/>
            <person name="Silverstein K.A."/>
            <person name="Tang H."/>
            <person name="Rombauts S."/>
            <person name="Zhao P.X."/>
            <person name="Zhou P."/>
            <person name="Barbe V."/>
            <person name="Bardou P."/>
            <person name="Bechner M."/>
            <person name="Bellec A."/>
            <person name="Berger A."/>
            <person name="Berges H."/>
            <person name="Bidwell S."/>
            <person name="Bisseling T."/>
            <person name="Choisne N."/>
            <person name="Couloux A."/>
            <person name="Denny R."/>
            <person name="Deshpande S."/>
            <person name="Dai X."/>
            <person name="Doyle J.J."/>
            <person name="Dudez A.M."/>
            <person name="Farmer A.D."/>
            <person name="Fouteau S."/>
            <person name="Franken C."/>
            <person name="Gibelin C."/>
            <person name="Gish J."/>
            <person name="Goldstein S."/>
            <person name="Gonzalez A.J."/>
            <person name="Green P.J."/>
            <person name="Hallab A."/>
            <person name="Hartog M."/>
            <person name="Hua A."/>
            <person name="Humphray S.J."/>
            <person name="Jeong D.H."/>
            <person name="Jing Y."/>
            <person name="Jocker A."/>
            <person name="Kenton S.M."/>
            <person name="Kim D.J."/>
            <person name="Klee K."/>
            <person name="Lai H."/>
            <person name="Lang C."/>
            <person name="Lin S."/>
            <person name="Macmil S.L."/>
            <person name="Magdelenat G."/>
            <person name="Matthews L."/>
            <person name="McCorrison J."/>
            <person name="Monaghan E.L."/>
            <person name="Mun J.H."/>
            <person name="Najar F.Z."/>
            <person name="Nicholson C."/>
            <person name="Noirot C."/>
            <person name="O'Bleness M."/>
            <person name="Paule C.R."/>
            <person name="Poulain J."/>
            <person name="Prion F."/>
            <person name="Qin B."/>
            <person name="Qu C."/>
            <person name="Retzel E.F."/>
            <person name="Riddle C."/>
            <person name="Sallet E."/>
            <person name="Samain S."/>
            <person name="Samson N."/>
            <person name="Sanders I."/>
            <person name="Saurat O."/>
            <person name="Scarpelli C."/>
            <person name="Schiex T."/>
            <person name="Segurens B."/>
            <person name="Severin A.J."/>
            <person name="Sherrier D.J."/>
            <person name="Shi R."/>
            <person name="Sims S."/>
            <person name="Singer S.R."/>
            <person name="Sinharoy S."/>
            <person name="Sterck L."/>
            <person name="Viollet A."/>
            <person name="Wang B.B."/>
            <person name="Wang K."/>
            <person name="Wang M."/>
            <person name="Wang X."/>
            <person name="Warfsmann J."/>
            <person name="Weissenbach J."/>
            <person name="White D.D."/>
            <person name="White J.D."/>
            <person name="Wiley G.B."/>
            <person name="Wincker P."/>
            <person name="Xing Y."/>
            <person name="Yang L."/>
            <person name="Yao Z."/>
            <person name="Ying F."/>
            <person name="Zhai J."/>
            <person name="Zhou L."/>
            <person name="Zuber A."/>
            <person name="Denarie J."/>
            <person name="Dixon R.A."/>
            <person name="May G.D."/>
            <person name="Schwartz D.C."/>
            <person name="Rogers J."/>
            <person name="Quetier F."/>
            <person name="Town C.D."/>
            <person name="Roe B.A."/>
        </authorList>
    </citation>
    <scope>NUCLEOTIDE SEQUENCE [LARGE SCALE GENOMIC DNA]</scope>
    <source>
        <strain evidence="1">A17</strain>
        <strain evidence="2 3">cv. Jemalong A17</strain>
    </source>
</reference>
<dbReference type="EnsemblPlants" id="KEH22819">
    <property type="protein sequence ID" value="KEH22819"/>
    <property type="gene ID" value="MTR_7g058875"/>
</dbReference>
<dbReference type="AlphaFoldDB" id="A0A072TZ94"/>
<dbReference type="HOGENOM" id="CLU_3109468_0_0_1"/>
<protein>
    <submittedName>
        <fullName evidence="1 2">Uncharacterized protein</fullName>
    </submittedName>
</protein>
<reference evidence="1 3" key="2">
    <citation type="journal article" date="2014" name="BMC Genomics">
        <title>An improved genome release (version Mt4.0) for the model legume Medicago truncatula.</title>
        <authorList>
            <person name="Tang H."/>
            <person name="Krishnakumar V."/>
            <person name="Bidwell S."/>
            <person name="Rosen B."/>
            <person name="Chan A."/>
            <person name="Zhou S."/>
            <person name="Gentzbittel L."/>
            <person name="Childs K.L."/>
            <person name="Yandell M."/>
            <person name="Gundlach H."/>
            <person name="Mayer K.F."/>
            <person name="Schwartz D.C."/>
            <person name="Town C.D."/>
        </authorList>
    </citation>
    <scope>GENOME REANNOTATION</scope>
    <source>
        <strain evidence="1">A17</strain>
        <strain evidence="2 3">cv. Jemalong A17</strain>
    </source>
</reference>